<proteinExistence type="predicted"/>
<dbReference type="InterPro" id="IPR036291">
    <property type="entry name" value="NAD(P)-bd_dom_sf"/>
</dbReference>
<dbReference type="AlphaFoldDB" id="A0ABD6H5P3"/>
<protein>
    <recommendedName>
        <fullName evidence="5">NAD-dependent epimerase/dehydratase family protein</fullName>
    </recommendedName>
</protein>
<sequence>MIVVYGALGKIGAIVVAELLRSRQEVLPVDIGLNQDHDLIEDCTLIWCATSPPPHETMKPFADDALAFINVLSASWQRVIFTSSFGIEDGNGVRAINPYAACKIASEAFLEAWCRGDNRRSGISIRMGGFGPLTPPGSPVVMSELEVVQCYIKALTMPHGFHVQRPLVERSAG</sequence>
<reference evidence="3 4" key="1">
    <citation type="submission" date="2019-11" db="EMBL/GenBank/DDBJ databases">
        <title>Whole-genome sequencing of Allorhizobium vitis.</title>
        <authorList>
            <person name="Gan H.M."/>
            <person name="Savka M.A."/>
        </authorList>
    </citation>
    <scope>NUCLEOTIDE SEQUENCE [LARGE SCALE GENOMIC DNA]</scope>
    <source>
        <strain evidence="2 4">RF2/1</strain>
        <strain evidence="1 3">T1/7</strain>
    </source>
</reference>
<comment type="caution">
    <text evidence="2">The sequence shown here is derived from an EMBL/GenBank/DDBJ whole genome shotgun (WGS) entry which is preliminary data.</text>
</comment>
<evidence type="ECO:0000313" key="3">
    <source>
        <dbReference type="Proteomes" id="UP000179454"/>
    </source>
</evidence>
<dbReference type="SUPFAM" id="SSF51735">
    <property type="entry name" value="NAD(P)-binding Rossmann-fold domains"/>
    <property type="match status" value="1"/>
</dbReference>
<dbReference type="Proteomes" id="UP000179536">
    <property type="component" value="Unassembled WGS sequence"/>
</dbReference>
<gene>
    <name evidence="2" type="ORF">BBK91_006195</name>
    <name evidence="1" type="ORF">BBL17_010115</name>
</gene>
<evidence type="ECO:0000313" key="2">
    <source>
        <dbReference type="EMBL" id="MUP09449.1"/>
    </source>
</evidence>
<organism evidence="2 4">
    <name type="scientific">Agrobacterium vitis</name>
    <name type="common">Rhizobium vitis</name>
    <dbReference type="NCBI Taxonomy" id="373"/>
    <lineage>
        <taxon>Bacteria</taxon>
        <taxon>Pseudomonadati</taxon>
        <taxon>Pseudomonadota</taxon>
        <taxon>Alphaproteobacteria</taxon>
        <taxon>Hyphomicrobiales</taxon>
        <taxon>Rhizobiaceae</taxon>
        <taxon>Rhizobium/Agrobacterium group</taxon>
        <taxon>Agrobacterium</taxon>
    </lineage>
</organism>
<dbReference type="RefSeq" id="WP_041696635.1">
    <property type="nucleotide sequence ID" value="NZ_MBFA02000003.1"/>
</dbReference>
<dbReference type="Gene3D" id="3.40.50.720">
    <property type="entry name" value="NAD(P)-binding Rossmann-like Domain"/>
    <property type="match status" value="1"/>
</dbReference>
<dbReference type="EMBL" id="MBFA02000003">
    <property type="protein sequence ID" value="MUP09449.1"/>
    <property type="molecule type" value="Genomic_DNA"/>
</dbReference>
<accession>A0ABD6H5P3</accession>
<dbReference type="EMBL" id="MBFE02000005">
    <property type="protein sequence ID" value="MUO42141.1"/>
    <property type="molecule type" value="Genomic_DNA"/>
</dbReference>
<evidence type="ECO:0008006" key="5">
    <source>
        <dbReference type="Google" id="ProtNLM"/>
    </source>
</evidence>
<name>A0ABD6H5P3_AGRVI</name>
<evidence type="ECO:0000313" key="4">
    <source>
        <dbReference type="Proteomes" id="UP000179536"/>
    </source>
</evidence>
<keyword evidence="3" id="KW-1185">Reference proteome</keyword>
<dbReference type="Proteomes" id="UP000179454">
    <property type="component" value="Unassembled WGS sequence"/>
</dbReference>
<evidence type="ECO:0000313" key="1">
    <source>
        <dbReference type="EMBL" id="MUO42141.1"/>
    </source>
</evidence>